<sequence>MFYGPPSLKTLAAKNIVSWFRCYVSPHNFPVQERLMLSHPSGFTSRFVDYLNENVQCTDIRKYLEYEAKHCMISLRCRIMVNNFAKNLIYELENVNRFRPLRLPPWVQNIVSREFRQHHNLAKLERFLFCFSKPVLEDFIYRTLQQGIVHFIIHSPPNNLRPVPLKRRISHMFHYLPYYVCAVNMCLQYMMFLWNTNSVISQNEYYSAIVNATECVLDEYIVTLEKWLRKIWPNPCTLPTAGRIMGGFLCLDEFNEFCHENKRPMNAPWRNNRELSVDLVSCYNTLVLVMNYFPHAGVFYELIGNNQSLMKIRLYELTNCNWVTISSTYNSLVFEMLH</sequence>
<dbReference type="EMBL" id="MH170055">
    <property type="protein sequence ID" value="AXS01149.1"/>
    <property type="molecule type" value="Genomic_DNA"/>
</dbReference>
<reference evidence="1" key="1">
    <citation type="journal article" date="2018" name="PLoS ONE">
        <title>Genomic analysis of an Argentinean isolate of Spodoptera frugiperda granulovirus reveals that various baculoviruses code for Lef-7 proteins with three F-box domains.</title>
        <authorList>
            <person name="Ferrelli M.L."/>
            <person name="Pidre M.L."/>
            <person name="Ghiringhelli P.D."/>
            <person name="Torres S."/>
            <person name="Fabre M.L."/>
            <person name="Masson T."/>
            <person name="Cedola M.T."/>
            <person name="Sciocco-Cap A."/>
            <person name="Romanowski V."/>
        </authorList>
    </citation>
    <scope>NUCLEOTIDE SEQUENCE</scope>
    <source>
        <strain evidence="1">ARG</strain>
    </source>
</reference>
<name>A0A346QW49_9BBAC</name>
<protein>
    <submittedName>
        <fullName evidence="1">ORF129</fullName>
    </submittedName>
</protein>
<organism evidence="1">
    <name type="scientific">Spodoptera frugiperda granulovirus</name>
    <dbReference type="NCBI Taxonomy" id="307454"/>
    <lineage>
        <taxon>Viruses</taxon>
        <taxon>Viruses incertae sedis</taxon>
        <taxon>Naldaviricetes</taxon>
        <taxon>Lefavirales</taxon>
        <taxon>Baculoviridae</taxon>
        <taxon>Betabaculovirus</taxon>
        <taxon>Betabaculovirus spofrugiperdae</taxon>
    </lineage>
</organism>
<accession>A0A346QW49</accession>
<proteinExistence type="predicted"/>
<evidence type="ECO:0000313" key="1">
    <source>
        <dbReference type="EMBL" id="AXS01149.1"/>
    </source>
</evidence>